<dbReference type="EMBL" id="CP019655">
    <property type="protein sequence ID" value="AVF28135.1"/>
    <property type="molecule type" value="Genomic_DNA"/>
</dbReference>
<dbReference type="SUPFAM" id="SSF54637">
    <property type="entry name" value="Thioesterase/thiol ester dehydrase-isomerase"/>
    <property type="match status" value="1"/>
</dbReference>
<evidence type="ECO:0000256" key="1">
    <source>
        <dbReference type="ARBA" id="ARBA00005953"/>
    </source>
</evidence>
<dbReference type="InterPro" id="IPR006684">
    <property type="entry name" value="YbgC/YbaW"/>
</dbReference>
<reference evidence="5" key="1">
    <citation type="submission" date="2017-02" db="EMBL/GenBank/DDBJ databases">
        <title>Delineation of Paenibacillus larvae strains originating from foulbrood outbreaks.</title>
        <authorList>
            <person name="Beims H."/>
            <person name="Bunk B."/>
            <person name="Sproeer C."/>
            <person name="Mohr K.I."/>
            <person name="Pradella S."/>
            <person name="Guenther G."/>
            <person name="Rohde M."/>
            <person name="von der Ohe W."/>
            <person name="Steinert M."/>
        </authorList>
    </citation>
    <scope>NUCLEOTIDE SEQUENCE [LARGE SCALE GENOMIC DNA]</scope>
    <source>
        <strain evidence="5">Eric_III</strain>
    </source>
</reference>
<evidence type="ECO:0000313" key="3">
    <source>
        <dbReference type="EMBL" id="AVF28135.1"/>
    </source>
</evidence>
<dbReference type="InterPro" id="IPR029069">
    <property type="entry name" value="HotDog_dom_sf"/>
</dbReference>
<gene>
    <name evidence="3" type="ORF">ERICIII_04052</name>
    <name evidence="4" type="ORF">ERICV_04258</name>
</gene>
<dbReference type="Proteomes" id="UP000239833">
    <property type="component" value="Chromosome"/>
</dbReference>
<accession>A0A8B6WV26</accession>
<sequence>MNPVKVEIKVRFGECDFMGVAHHSHYFHWFELGRFELLQNSEIGGYIKRQGYYFPVIDIGCKYRKGAVFNDIVIVETYLRNKSKAYLEFDHKLFRKKGRVLLAEGFSKHVLTTAEGQMLYRLPEKLLNMVQLFCEEGVT</sequence>
<evidence type="ECO:0000313" key="5">
    <source>
        <dbReference type="Proteomes" id="UP000239833"/>
    </source>
</evidence>
<proteinExistence type="inferred from homology"/>
<dbReference type="InterPro" id="IPR050563">
    <property type="entry name" value="4-hydroxybenzoyl-CoA_TE"/>
</dbReference>
<dbReference type="Pfam" id="PF13279">
    <property type="entry name" value="4HBT_2"/>
    <property type="match status" value="1"/>
</dbReference>
<dbReference type="PANTHER" id="PTHR31793">
    <property type="entry name" value="4-HYDROXYBENZOYL-COA THIOESTERASE FAMILY MEMBER"/>
    <property type="match status" value="1"/>
</dbReference>
<dbReference type="Proteomes" id="UP000464330">
    <property type="component" value="Chromosome"/>
</dbReference>
<dbReference type="AlphaFoldDB" id="A0A2L1U5B0"/>
<name>A0A2L1U5B0_9BACL</name>
<evidence type="ECO:0000313" key="6">
    <source>
        <dbReference type="Proteomes" id="UP000464330"/>
    </source>
</evidence>
<dbReference type="PANTHER" id="PTHR31793:SF27">
    <property type="entry name" value="NOVEL THIOESTERASE SUPERFAMILY DOMAIN AND SAPOSIN A-TYPE DOMAIN CONTAINING PROTEIN (0610012H03RIK)"/>
    <property type="match status" value="1"/>
</dbReference>
<evidence type="ECO:0000313" key="4">
    <source>
        <dbReference type="EMBL" id="QHZ53313.1"/>
    </source>
</evidence>
<evidence type="ECO:0000256" key="2">
    <source>
        <dbReference type="ARBA" id="ARBA00022801"/>
    </source>
</evidence>
<dbReference type="EMBL" id="CP019717">
    <property type="protein sequence ID" value="QHZ53313.1"/>
    <property type="molecule type" value="Genomic_DNA"/>
</dbReference>
<accession>A0A6C0QXB5</accession>
<comment type="similarity">
    <text evidence="1">Belongs to the 4-hydroxybenzoyl-CoA thioesterase family.</text>
</comment>
<dbReference type="GO" id="GO:0047617">
    <property type="term" value="F:fatty acyl-CoA hydrolase activity"/>
    <property type="evidence" value="ECO:0007669"/>
    <property type="project" value="TreeGrafter"/>
</dbReference>
<keyword evidence="2" id="KW-0378">Hydrolase</keyword>
<dbReference type="CDD" id="cd00586">
    <property type="entry name" value="4HBT"/>
    <property type="match status" value="1"/>
</dbReference>
<dbReference type="Gene3D" id="3.10.129.10">
    <property type="entry name" value="Hotdog Thioesterase"/>
    <property type="match status" value="1"/>
</dbReference>
<dbReference type="RefSeq" id="WP_036655264.1">
    <property type="nucleotide sequence ID" value="NZ_CP019651.1"/>
</dbReference>
<reference evidence="3 6" key="2">
    <citation type="journal article" date="2020" name="Int. J. Med. Microbiol.">
        <title>Discovery of Paenibacillus larvae ERIC V: Phenotypic and genomic comparison to genotypes ERIC I-IV reveal different inventories of virulence factors which correlate with epidemiological prevalences of American Foulbrood.</title>
        <authorList>
            <person name="Beims H."/>
            <person name="Bunk B."/>
            <person name="Erler S."/>
            <person name="Mohr K.I."/>
            <person name="Sproer C."/>
            <person name="Pradella S."/>
            <person name="Gunther G."/>
            <person name="Rohde M."/>
            <person name="von der Ohe W."/>
            <person name="Steinert M."/>
        </authorList>
    </citation>
    <scope>NUCLEOTIDE SEQUENCE</scope>
    <source>
        <strain evidence="3">Eric_III</strain>
        <strain evidence="4">Eric_V</strain>
    </source>
</reference>
<dbReference type="PIRSF" id="PIRSF003230">
    <property type="entry name" value="YbgC"/>
    <property type="match status" value="1"/>
</dbReference>
<protein>
    <submittedName>
        <fullName evidence="3">Thioesterase superfamily protein</fullName>
    </submittedName>
</protein>
<accession>A0A2L1U5B0</accession>
<dbReference type="GeneID" id="64220386"/>
<dbReference type="STRING" id="147375.BXP28_13585"/>
<organism evidence="3 5">
    <name type="scientific">Paenibacillus larvae subsp. larvae</name>
    <dbReference type="NCBI Taxonomy" id="147375"/>
    <lineage>
        <taxon>Bacteria</taxon>
        <taxon>Bacillati</taxon>
        <taxon>Bacillota</taxon>
        <taxon>Bacilli</taxon>
        <taxon>Bacillales</taxon>
        <taxon>Paenibacillaceae</taxon>
        <taxon>Paenibacillus</taxon>
    </lineage>
</organism>